<dbReference type="Gene3D" id="3.80.10.10">
    <property type="entry name" value="Ribonuclease Inhibitor"/>
    <property type="match status" value="2"/>
</dbReference>
<organism evidence="14 15">
    <name type="scientific">Tripterygium wilfordii</name>
    <name type="common">Thunder God vine</name>
    <dbReference type="NCBI Taxonomy" id="458696"/>
    <lineage>
        <taxon>Eukaryota</taxon>
        <taxon>Viridiplantae</taxon>
        <taxon>Streptophyta</taxon>
        <taxon>Embryophyta</taxon>
        <taxon>Tracheophyta</taxon>
        <taxon>Spermatophyta</taxon>
        <taxon>Magnoliopsida</taxon>
        <taxon>eudicotyledons</taxon>
        <taxon>Gunneridae</taxon>
        <taxon>Pentapetalae</taxon>
        <taxon>rosids</taxon>
        <taxon>fabids</taxon>
        <taxon>Celastrales</taxon>
        <taxon>Celastraceae</taxon>
        <taxon>Tripterygium</taxon>
    </lineage>
</organism>
<dbReference type="EMBL" id="JAAARO010000013">
    <property type="protein sequence ID" value="KAF5737228.1"/>
    <property type="molecule type" value="Genomic_DNA"/>
</dbReference>
<keyword evidence="15" id="KW-1185">Reference proteome</keyword>
<keyword evidence="6" id="KW-0732">Signal</keyword>
<dbReference type="InterPro" id="IPR046956">
    <property type="entry name" value="RLP23-like"/>
</dbReference>
<evidence type="ECO:0000256" key="9">
    <source>
        <dbReference type="ARBA" id="ARBA00023136"/>
    </source>
</evidence>
<evidence type="ECO:0000256" key="10">
    <source>
        <dbReference type="ARBA" id="ARBA00023170"/>
    </source>
</evidence>
<keyword evidence="14" id="KW-0418">Kinase</keyword>
<keyword evidence="7" id="KW-0677">Repeat</keyword>
<keyword evidence="3" id="KW-0134">Cell wall</keyword>
<sequence length="262" mass="28805">MSCYLESAAQPSFANEMDYSALLDFKNLIVQDPNQIMSSWNGSIHFCNWVGVTCSSSDGRIILLNLASLGLAGSVAPSIGNLTYLTEINLANNSFHGEIPQEMGRLLHLEKVLGLAYNRFGGELPSSIANLSIWLSRLTIGGNVLRGSIPVGIENFLDLTLLGLERNNLSGSIPEVIGKFQKLEENDDEVENEDYLEAEETCLSTRSTIEECLVSVMRIGLLCSATLPANRMAMNIVVNKLHAIRDSLIQEPYLKYRKPHTG</sequence>
<evidence type="ECO:0000256" key="12">
    <source>
        <dbReference type="ARBA" id="ARBA00038043"/>
    </source>
</evidence>
<dbReference type="AlphaFoldDB" id="A0A7J7CTB6"/>
<evidence type="ECO:0000256" key="1">
    <source>
        <dbReference type="ARBA" id="ARBA00004191"/>
    </source>
</evidence>
<evidence type="ECO:0000256" key="4">
    <source>
        <dbReference type="ARBA" id="ARBA00022614"/>
    </source>
</evidence>
<feature type="domain" description="Leucine-rich repeat-containing N-terminal plant-type" evidence="13">
    <location>
        <begin position="16"/>
        <end position="55"/>
    </location>
</feature>
<proteinExistence type="inferred from homology"/>
<comment type="caution">
    <text evidence="14">The sequence shown here is derived from an EMBL/GenBank/DDBJ whole genome shotgun (WGS) entry which is preliminary data.</text>
</comment>
<evidence type="ECO:0000313" key="14">
    <source>
        <dbReference type="EMBL" id="KAF5737228.1"/>
    </source>
</evidence>
<dbReference type="InterPro" id="IPR001611">
    <property type="entry name" value="Leu-rich_rpt"/>
</dbReference>
<keyword evidence="11" id="KW-0325">Glycoprotein</keyword>
<evidence type="ECO:0000256" key="8">
    <source>
        <dbReference type="ARBA" id="ARBA00022989"/>
    </source>
</evidence>
<dbReference type="InterPro" id="IPR032675">
    <property type="entry name" value="LRR_dom_sf"/>
</dbReference>
<dbReference type="InterPro" id="IPR013210">
    <property type="entry name" value="LRR_N_plant-typ"/>
</dbReference>
<keyword evidence="10 14" id="KW-0675">Receptor</keyword>
<keyword evidence="8" id="KW-1133">Transmembrane helix</keyword>
<dbReference type="InParanoid" id="A0A7J7CTB6"/>
<comment type="subcellular location">
    <subcellularLocation>
        <location evidence="2">Membrane</location>
        <topology evidence="2">Single-pass type I membrane protein</topology>
    </subcellularLocation>
    <subcellularLocation>
        <location evidence="1">Secreted</location>
        <location evidence="1">Cell wall</location>
    </subcellularLocation>
</comment>
<keyword evidence="3" id="KW-0964">Secreted</keyword>
<dbReference type="PANTHER" id="PTHR48063">
    <property type="entry name" value="LRR RECEPTOR-LIKE KINASE"/>
    <property type="match status" value="1"/>
</dbReference>
<keyword evidence="14" id="KW-0808">Transferase</keyword>
<evidence type="ECO:0000256" key="11">
    <source>
        <dbReference type="ARBA" id="ARBA00023180"/>
    </source>
</evidence>
<dbReference type="GO" id="GO:0016301">
    <property type="term" value="F:kinase activity"/>
    <property type="evidence" value="ECO:0007669"/>
    <property type="project" value="UniProtKB-KW"/>
</dbReference>
<dbReference type="Pfam" id="PF00560">
    <property type="entry name" value="LRR_1"/>
    <property type="match status" value="3"/>
</dbReference>
<dbReference type="PANTHER" id="PTHR48063:SF112">
    <property type="entry name" value="RECEPTOR LIKE PROTEIN 30-LIKE"/>
    <property type="match status" value="1"/>
</dbReference>
<evidence type="ECO:0000256" key="5">
    <source>
        <dbReference type="ARBA" id="ARBA00022692"/>
    </source>
</evidence>
<evidence type="ECO:0000313" key="15">
    <source>
        <dbReference type="Proteomes" id="UP000593562"/>
    </source>
</evidence>
<evidence type="ECO:0000256" key="7">
    <source>
        <dbReference type="ARBA" id="ARBA00022737"/>
    </source>
</evidence>
<keyword evidence="5" id="KW-0812">Transmembrane</keyword>
<gene>
    <name evidence="14" type="ORF">HS088_TW13G00107</name>
</gene>
<evidence type="ECO:0000259" key="13">
    <source>
        <dbReference type="Pfam" id="PF08263"/>
    </source>
</evidence>
<protein>
    <submittedName>
        <fullName evidence="14">LRR receptor-like serine/threonine-protein kinase</fullName>
    </submittedName>
</protein>
<comment type="similarity">
    <text evidence="12">Belongs to the polygalacturonase-inhibiting protein family.</text>
</comment>
<accession>A0A7J7CTB6</accession>
<keyword evidence="4" id="KW-0433">Leucine-rich repeat</keyword>
<evidence type="ECO:0000256" key="2">
    <source>
        <dbReference type="ARBA" id="ARBA00004479"/>
    </source>
</evidence>
<keyword evidence="9" id="KW-0472">Membrane</keyword>
<reference evidence="14 15" key="1">
    <citation type="journal article" date="2020" name="Nat. Commun.">
        <title>Genome of Tripterygium wilfordii and identification of cytochrome P450 involved in triptolide biosynthesis.</title>
        <authorList>
            <person name="Tu L."/>
            <person name="Su P."/>
            <person name="Zhang Z."/>
            <person name="Gao L."/>
            <person name="Wang J."/>
            <person name="Hu T."/>
            <person name="Zhou J."/>
            <person name="Zhang Y."/>
            <person name="Zhao Y."/>
            <person name="Liu Y."/>
            <person name="Song Y."/>
            <person name="Tong Y."/>
            <person name="Lu Y."/>
            <person name="Yang J."/>
            <person name="Xu C."/>
            <person name="Jia M."/>
            <person name="Peters R.J."/>
            <person name="Huang L."/>
            <person name="Gao W."/>
        </authorList>
    </citation>
    <scope>NUCLEOTIDE SEQUENCE [LARGE SCALE GENOMIC DNA]</scope>
    <source>
        <strain evidence="15">cv. XIE 37</strain>
        <tissue evidence="14">Leaf</tissue>
    </source>
</reference>
<evidence type="ECO:0000256" key="3">
    <source>
        <dbReference type="ARBA" id="ARBA00022512"/>
    </source>
</evidence>
<dbReference type="Proteomes" id="UP000593562">
    <property type="component" value="Unassembled WGS sequence"/>
</dbReference>
<dbReference type="GO" id="GO:0016020">
    <property type="term" value="C:membrane"/>
    <property type="evidence" value="ECO:0007669"/>
    <property type="project" value="UniProtKB-SubCell"/>
</dbReference>
<name>A0A7J7CTB6_TRIWF</name>
<dbReference type="Pfam" id="PF08263">
    <property type="entry name" value="LRRNT_2"/>
    <property type="match status" value="1"/>
</dbReference>
<dbReference type="FunFam" id="3.80.10.10:FF:000400">
    <property type="entry name" value="Nuclear pore complex protein NUP107"/>
    <property type="match status" value="1"/>
</dbReference>
<evidence type="ECO:0000256" key="6">
    <source>
        <dbReference type="ARBA" id="ARBA00022729"/>
    </source>
</evidence>
<dbReference type="SUPFAM" id="SSF52058">
    <property type="entry name" value="L domain-like"/>
    <property type="match status" value="1"/>
</dbReference>